<dbReference type="EMBL" id="BAABIA010000003">
    <property type="protein sequence ID" value="GAA5139380.1"/>
    <property type="molecule type" value="Genomic_DNA"/>
</dbReference>
<sequence length="68" mass="7327">MDVEHLALRCETITDVMGRQNSVGDTQYHGIVNDWLVAGQQKGPGPADENPTSRGTNPGPIEFTGLFS</sequence>
<name>A0ABP9P722_9BACT</name>
<evidence type="ECO:0000256" key="1">
    <source>
        <dbReference type="SAM" id="MobiDB-lite"/>
    </source>
</evidence>
<evidence type="ECO:0000313" key="2">
    <source>
        <dbReference type="EMBL" id="GAA5139380.1"/>
    </source>
</evidence>
<evidence type="ECO:0000313" key="3">
    <source>
        <dbReference type="Proteomes" id="UP001499852"/>
    </source>
</evidence>
<gene>
    <name evidence="2" type="ORF">GCM10023213_19960</name>
</gene>
<dbReference type="Proteomes" id="UP001499852">
    <property type="component" value="Unassembled WGS sequence"/>
</dbReference>
<accession>A0ABP9P722</accession>
<organism evidence="2 3">
    <name type="scientific">Prosthecobacter algae</name>
    <dbReference type="NCBI Taxonomy" id="1144682"/>
    <lineage>
        <taxon>Bacteria</taxon>
        <taxon>Pseudomonadati</taxon>
        <taxon>Verrucomicrobiota</taxon>
        <taxon>Verrucomicrobiia</taxon>
        <taxon>Verrucomicrobiales</taxon>
        <taxon>Verrucomicrobiaceae</taxon>
        <taxon>Prosthecobacter</taxon>
    </lineage>
</organism>
<keyword evidence="3" id="KW-1185">Reference proteome</keyword>
<reference evidence="3" key="1">
    <citation type="journal article" date="2019" name="Int. J. Syst. Evol. Microbiol.">
        <title>The Global Catalogue of Microorganisms (GCM) 10K type strain sequencing project: providing services to taxonomists for standard genome sequencing and annotation.</title>
        <authorList>
            <consortium name="The Broad Institute Genomics Platform"/>
            <consortium name="The Broad Institute Genome Sequencing Center for Infectious Disease"/>
            <person name="Wu L."/>
            <person name="Ma J."/>
        </authorList>
    </citation>
    <scope>NUCLEOTIDE SEQUENCE [LARGE SCALE GENOMIC DNA]</scope>
    <source>
        <strain evidence="3">JCM 18053</strain>
    </source>
</reference>
<protein>
    <submittedName>
        <fullName evidence="2">Uncharacterized protein</fullName>
    </submittedName>
</protein>
<feature type="region of interest" description="Disordered" evidence="1">
    <location>
        <begin position="39"/>
        <end position="68"/>
    </location>
</feature>
<comment type="caution">
    <text evidence="2">The sequence shown here is derived from an EMBL/GenBank/DDBJ whole genome shotgun (WGS) entry which is preliminary data.</text>
</comment>
<proteinExistence type="predicted"/>